<dbReference type="Gene3D" id="2.70.70.10">
    <property type="entry name" value="Glucose Permease (Domain IIA)"/>
    <property type="match status" value="1"/>
</dbReference>
<dbReference type="Pfam" id="PF01551">
    <property type="entry name" value="Peptidase_M23"/>
    <property type="match status" value="1"/>
</dbReference>
<feature type="domain" description="M23ase beta-sheet core" evidence="4">
    <location>
        <begin position="316"/>
        <end position="410"/>
    </location>
</feature>
<feature type="signal peptide" evidence="3">
    <location>
        <begin position="1"/>
        <end position="21"/>
    </location>
</feature>
<dbReference type="EMBL" id="CP133218">
    <property type="protein sequence ID" value="WML89355.1"/>
    <property type="molecule type" value="Genomic_DNA"/>
</dbReference>
<dbReference type="RefSeq" id="WP_308893596.1">
    <property type="nucleotide sequence ID" value="NZ_CP133218.1"/>
</dbReference>
<proteinExistence type="predicted"/>
<evidence type="ECO:0000313" key="5">
    <source>
        <dbReference type="EMBL" id="WML89355.1"/>
    </source>
</evidence>
<feature type="coiled-coil region" evidence="1">
    <location>
        <begin position="27"/>
        <end position="68"/>
    </location>
</feature>
<evidence type="ECO:0000256" key="2">
    <source>
        <dbReference type="SAM" id="MobiDB-lite"/>
    </source>
</evidence>
<dbReference type="Proteomes" id="UP001236657">
    <property type="component" value="Chromosome"/>
</dbReference>
<gene>
    <name evidence="5" type="ORF">RCF98_10265</name>
</gene>
<dbReference type="InterPro" id="IPR016047">
    <property type="entry name" value="M23ase_b-sheet_dom"/>
</dbReference>
<evidence type="ECO:0000256" key="3">
    <source>
        <dbReference type="SAM" id="SignalP"/>
    </source>
</evidence>
<organism evidence="5 6">
    <name type="scientific">Thiothrix lacustris</name>
    <dbReference type="NCBI Taxonomy" id="525917"/>
    <lineage>
        <taxon>Bacteria</taxon>
        <taxon>Pseudomonadati</taxon>
        <taxon>Pseudomonadota</taxon>
        <taxon>Gammaproteobacteria</taxon>
        <taxon>Thiotrichales</taxon>
        <taxon>Thiotrichaceae</taxon>
        <taxon>Thiothrix</taxon>
    </lineage>
</organism>
<evidence type="ECO:0000313" key="6">
    <source>
        <dbReference type="Proteomes" id="UP001236657"/>
    </source>
</evidence>
<name>A0ABY9MMB8_9GAMM</name>
<dbReference type="PANTHER" id="PTHR21666">
    <property type="entry name" value="PEPTIDASE-RELATED"/>
    <property type="match status" value="1"/>
</dbReference>
<protein>
    <submittedName>
        <fullName evidence="5">Peptidoglycan DD-metalloendopeptidase family protein</fullName>
    </submittedName>
</protein>
<keyword evidence="3" id="KW-0732">Signal</keyword>
<feature type="region of interest" description="Disordered" evidence="2">
    <location>
        <begin position="241"/>
        <end position="284"/>
    </location>
</feature>
<feature type="coiled-coil region" evidence="1">
    <location>
        <begin position="160"/>
        <end position="233"/>
    </location>
</feature>
<feature type="chain" id="PRO_5045348070" evidence="3">
    <location>
        <begin position="22"/>
        <end position="415"/>
    </location>
</feature>
<evidence type="ECO:0000259" key="4">
    <source>
        <dbReference type="Pfam" id="PF01551"/>
    </source>
</evidence>
<feature type="compositionally biased region" description="Polar residues" evidence="2">
    <location>
        <begin position="272"/>
        <end position="284"/>
    </location>
</feature>
<accession>A0ABY9MMB8</accession>
<dbReference type="SUPFAM" id="SSF51261">
    <property type="entry name" value="Duplicated hybrid motif"/>
    <property type="match status" value="1"/>
</dbReference>
<keyword evidence="1" id="KW-0175">Coiled coil</keyword>
<sequence>MKFYPHLFCLLILSSWSPLHAAEPSKQQQLQRDIRELSNVLTSQKGESKNLQSEVTQLEKRLGEITDKNYQTEKKAEATLAKLEASGRKQFKLDAELATQKSGLAQQLQALYTAGEQSHLRLLLRQDAPSDISRTIRYFEYMNTSRVKNIQTIQKTLKEIESVRLSVEKDNNELQTLNKTLEQQKTDIQKTLNARSTVLETLRGDIRFKEKQLGKLKTEEANLQAVIDRLARKAEAQAAEVAKKSTETETNSPPKTVTANKKTVKQAKADDNNSGTPTKTRFTPNQAFSTLRGKLSWPVQGKIIHSYGSSRNEKQRWRGVVLAATGGTKVRAVAKGQVVFAGWMDGYGHLIIIEHDNNYMSLYGYNRAIYKKEGTIVNANETIAAVGNSSGQSQDALYFEIRQGTSPQNPARWCR</sequence>
<dbReference type="Gene3D" id="6.10.250.3150">
    <property type="match status" value="1"/>
</dbReference>
<dbReference type="InterPro" id="IPR011055">
    <property type="entry name" value="Dup_hybrid_motif"/>
</dbReference>
<reference evidence="5 6" key="1">
    <citation type="submission" date="2023-08" db="EMBL/GenBank/DDBJ databases">
        <title>New molecular markers tilS and rpoB for phylogenetic and monitoring studies of the genus Thiothrix biodiversity.</title>
        <authorList>
            <person name="Ravin N.V."/>
            <person name="Smolyakov D."/>
            <person name="Markov N.D."/>
            <person name="Beletsky A.V."/>
            <person name="Mardanov A.V."/>
            <person name="Rudenko T.S."/>
            <person name="Grabovich M.Y."/>
        </authorList>
    </citation>
    <scope>NUCLEOTIDE SEQUENCE [LARGE SCALE GENOMIC DNA]</scope>
    <source>
        <strain evidence="5 6">MK1</strain>
    </source>
</reference>
<dbReference type="PANTHER" id="PTHR21666:SF270">
    <property type="entry name" value="MUREIN HYDROLASE ACTIVATOR ENVC"/>
    <property type="match status" value="1"/>
</dbReference>
<feature type="compositionally biased region" description="Polar residues" evidence="2">
    <location>
        <begin position="248"/>
        <end position="261"/>
    </location>
</feature>
<evidence type="ECO:0000256" key="1">
    <source>
        <dbReference type="SAM" id="Coils"/>
    </source>
</evidence>
<keyword evidence="6" id="KW-1185">Reference proteome</keyword>
<dbReference type="InterPro" id="IPR050570">
    <property type="entry name" value="Cell_wall_metabolism_enzyme"/>
</dbReference>
<dbReference type="CDD" id="cd12797">
    <property type="entry name" value="M23_peptidase"/>
    <property type="match status" value="1"/>
</dbReference>